<dbReference type="PROSITE" id="PS50404">
    <property type="entry name" value="GST_NTER"/>
    <property type="match status" value="1"/>
</dbReference>
<protein>
    <submittedName>
        <fullName evidence="2">Glutathione S-transferase</fullName>
    </submittedName>
</protein>
<dbReference type="AlphaFoldDB" id="A0AAE3WCJ7"/>
<dbReference type="RefSeq" id="WP_306735740.1">
    <property type="nucleotide sequence ID" value="NZ_JANHAX010000003.1"/>
</dbReference>
<keyword evidence="3" id="KW-1185">Reference proteome</keyword>
<evidence type="ECO:0000259" key="1">
    <source>
        <dbReference type="PROSITE" id="PS50404"/>
    </source>
</evidence>
<evidence type="ECO:0000313" key="3">
    <source>
        <dbReference type="Proteomes" id="UP001226762"/>
    </source>
</evidence>
<dbReference type="Gene3D" id="3.40.30.10">
    <property type="entry name" value="Glutaredoxin"/>
    <property type="match status" value="1"/>
</dbReference>
<dbReference type="EMBL" id="JANHAX010000003">
    <property type="protein sequence ID" value="MDQ2090461.1"/>
    <property type="molecule type" value="Genomic_DNA"/>
</dbReference>
<reference evidence="2" key="1">
    <citation type="submission" date="2022-07" db="EMBL/GenBank/DDBJ databases">
        <authorList>
            <person name="Otstavnykh N."/>
            <person name="Isaeva M."/>
            <person name="Bystritskaya E."/>
        </authorList>
    </citation>
    <scope>NUCLEOTIDE SEQUENCE</scope>
    <source>
        <strain evidence="2">KCTC 52189</strain>
    </source>
</reference>
<reference evidence="2" key="2">
    <citation type="submission" date="2023-02" db="EMBL/GenBank/DDBJ databases">
        <title>'Rhodoalgimonas zhirmunskyi' gen. nov., isolated from a red alga.</title>
        <authorList>
            <person name="Nedashkovskaya O.I."/>
            <person name="Otstavnykh N.Y."/>
            <person name="Bystritskaya E.P."/>
            <person name="Balabanova L.A."/>
            <person name="Isaeva M.P."/>
        </authorList>
    </citation>
    <scope>NUCLEOTIDE SEQUENCE</scope>
    <source>
        <strain evidence="2">KCTC 52189</strain>
    </source>
</reference>
<gene>
    <name evidence="2" type="ORF">NO357_11180</name>
</gene>
<dbReference type="SUPFAM" id="SSF52833">
    <property type="entry name" value="Thioredoxin-like"/>
    <property type="match status" value="1"/>
</dbReference>
<dbReference type="Pfam" id="PF13417">
    <property type="entry name" value="GST_N_3"/>
    <property type="match status" value="1"/>
</dbReference>
<dbReference type="Proteomes" id="UP001226762">
    <property type="component" value="Unassembled WGS sequence"/>
</dbReference>
<feature type="domain" description="GST N-terminal" evidence="1">
    <location>
        <begin position="1"/>
        <end position="79"/>
    </location>
</feature>
<dbReference type="InterPro" id="IPR036249">
    <property type="entry name" value="Thioredoxin-like_sf"/>
</dbReference>
<dbReference type="InterPro" id="IPR004045">
    <property type="entry name" value="Glutathione_S-Trfase_N"/>
</dbReference>
<name>A0AAE3WCJ7_9RHOB</name>
<evidence type="ECO:0000313" key="2">
    <source>
        <dbReference type="EMBL" id="MDQ2090461.1"/>
    </source>
</evidence>
<accession>A0AAE3WCJ7</accession>
<organism evidence="2 3">
    <name type="scientific">Marimonas arenosa</name>
    <dbReference type="NCBI Taxonomy" id="1795305"/>
    <lineage>
        <taxon>Bacteria</taxon>
        <taxon>Pseudomonadati</taxon>
        <taxon>Pseudomonadota</taxon>
        <taxon>Alphaproteobacteria</taxon>
        <taxon>Rhodobacterales</taxon>
        <taxon>Paracoccaceae</taxon>
        <taxon>Marimonas</taxon>
    </lineage>
</organism>
<proteinExistence type="predicted"/>
<dbReference type="Gene3D" id="1.20.1050.10">
    <property type="match status" value="1"/>
</dbReference>
<comment type="caution">
    <text evidence="2">The sequence shown here is derived from an EMBL/GenBank/DDBJ whole genome shotgun (WGS) entry which is preliminary data.</text>
</comment>
<sequence length="196" mass="21801">MRLYYTPNSPYARMVRVAARESGLRPRIEEIEVSTRDPESNYFAVTPLARVPVVEDGGAVIADTRDICAHFDALEGRARWLPPEDDAARLLRNIAFGFLDGVAVWLRENVRPKGQKSGPVMAYEEHRTRNVLGWLEPRFRGEGRWDFTALALACAVDIGRSRGMAEGWSEIAPGLMDWAGRRAGCPFMAETAPGAP</sequence>